<keyword evidence="1 5" id="KW-0808">Transferase</keyword>
<dbReference type="EMBL" id="SLWL01000017">
    <property type="protein sequence ID" value="TCO09480.1"/>
    <property type="molecule type" value="Genomic_DNA"/>
</dbReference>
<proteinExistence type="inferred from homology"/>
<dbReference type="Gene3D" id="3.90.550.10">
    <property type="entry name" value="Spore Coat Polysaccharide Biosynthesis Protein SpsA, Chain A"/>
    <property type="match status" value="1"/>
</dbReference>
<keyword evidence="7" id="KW-1185">Reference proteome</keyword>
<dbReference type="PANTHER" id="PTHR40392:SF1">
    <property type="entry name" value="2-PHOSPHO-L-LACTATE GUANYLYLTRANSFERASE"/>
    <property type="match status" value="1"/>
</dbReference>
<dbReference type="RefSeq" id="WP_132010155.1">
    <property type="nucleotide sequence ID" value="NZ_JBHUNN010000002.1"/>
</dbReference>
<keyword evidence="4 5" id="KW-0342">GTP-binding</keyword>
<evidence type="ECO:0000256" key="2">
    <source>
        <dbReference type="ARBA" id="ARBA00022695"/>
    </source>
</evidence>
<dbReference type="UniPathway" id="UPA00071"/>
<gene>
    <name evidence="5" type="primary">fbiD</name>
    <name evidence="6" type="ORF">EV666_1173</name>
</gene>
<comment type="similarity">
    <text evidence="5">Belongs to the CofC family.</text>
</comment>
<accession>A0A4R2GLI3</accession>
<dbReference type="InterPro" id="IPR029044">
    <property type="entry name" value="Nucleotide-diphossugar_trans"/>
</dbReference>
<evidence type="ECO:0000256" key="4">
    <source>
        <dbReference type="ARBA" id="ARBA00023134"/>
    </source>
</evidence>
<dbReference type="NCBIfam" id="TIGR03552">
    <property type="entry name" value="F420_cofC"/>
    <property type="match status" value="1"/>
</dbReference>
<name>A0A4R2GLI3_9HYPH</name>
<dbReference type="GO" id="GO:0052645">
    <property type="term" value="P:F420-0 metabolic process"/>
    <property type="evidence" value="ECO:0007669"/>
    <property type="project" value="UniProtKB-UniRule"/>
</dbReference>
<sequence length="227" mass="23562">MHVIVPVKSFAHAKSRLSTVLDGALRRRLARAMARSVLVELAQVRAPGRILVVTSEPEMVEIAQSLGIESLRDGGVGGLNGALAEAEGWLGPADDGIAVVCADLPFFRAAEFERMRAAHAALGPTGVTIASDHAGAGTNVRMVTGAGRFPYLYGARSARAHTLAARKAGAPHQLFASETFALDLDTPADVARVFQTAAGQAGQAQAVRTILSSRPGAPPEISSHGKA</sequence>
<evidence type="ECO:0000256" key="5">
    <source>
        <dbReference type="HAMAP-Rule" id="MF_02114"/>
    </source>
</evidence>
<evidence type="ECO:0000313" key="7">
    <source>
        <dbReference type="Proteomes" id="UP000294881"/>
    </source>
</evidence>
<comment type="pathway">
    <text evidence="5">Cofactor biosynthesis; coenzyme F420 biosynthesis.</text>
</comment>
<comment type="caution">
    <text evidence="6">The sequence shown here is derived from an EMBL/GenBank/DDBJ whole genome shotgun (WGS) entry which is preliminary data.</text>
</comment>
<dbReference type="GO" id="GO:0043814">
    <property type="term" value="F:phospholactate guanylyltransferase activity"/>
    <property type="evidence" value="ECO:0007669"/>
    <property type="project" value="InterPro"/>
</dbReference>
<dbReference type="HAMAP" id="MF_02114">
    <property type="entry name" value="CofC"/>
    <property type="match status" value="1"/>
</dbReference>
<reference evidence="6 7" key="1">
    <citation type="submission" date="2019-03" db="EMBL/GenBank/DDBJ databases">
        <title>Genomic Encyclopedia of Type Strains, Phase IV (KMG-IV): sequencing the most valuable type-strain genomes for metagenomic binning, comparative biology and taxonomic classification.</title>
        <authorList>
            <person name="Goeker M."/>
        </authorList>
    </citation>
    <scope>NUCLEOTIDE SEQUENCE [LARGE SCALE GENOMIC DNA]</scope>
    <source>
        <strain evidence="6 7">DSM 22958</strain>
    </source>
</reference>
<organism evidence="6 7">
    <name type="scientific">Camelimonas lactis</name>
    <dbReference type="NCBI Taxonomy" id="659006"/>
    <lineage>
        <taxon>Bacteria</taxon>
        <taxon>Pseudomonadati</taxon>
        <taxon>Pseudomonadota</taxon>
        <taxon>Alphaproteobacteria</taxon>
        <taxon>Hyphomicrobiales</taxon>
        <taxon>Chelatococcaceae</taxon>
        <taxon>Camelimonas</taxon>
    </lineage>
</organism>
<dbReference type="Proteomes" id="UP000294881">
    <property type="component" value="Unassembled WGS sequence"/>
</dbReference>
<comment type="catalytic activity">
    <reaction evidence="5">
        <text>(2R)-3-phosphoglycerate + GTP + H(+) = 3-[(R)-glyceryl]-diphospho-5'-guanosine + diphosphate</text>
        <dbReference type="Rhea" id="RHEA:63440"/>
        <dbReference type="ChEBI" id="CHEBI:15378"/>
        <dbReference type="ChEBI" id="CHEBI:33019"/>
        <dbReference type="ChEBI" id="CHEBI:37565"/>
        <dbReference type="ChEBI" id="CHEBI:58272"/>
        <dbReference type="ChEBI" id="CHEBI:147306"/>
        <dbReference type="EC" id="2.7.7.106"/>
    </reaction>
</comment>
<evidence type="ECO:0000313" key="6">
    <source>
        <dbReference type="EMBL" id="TCO09480.1"/>
    </source>
</evidence>
<dbReference type="AlphaFoldDB" id="A0A4R2GLI3"/>
<dbReference type="PANTHER" id="PTHR40392">
    <property type="entry name" value="2-PHOSPHO-L-LACTATE GUANYLYLTRANSFERASE"/>
    <property type="match status" value="1"/>
</dbReference>
<protein>
    <recommendedName>
        <fullName evidence="5">3-phospho-D-glycerate guanylyltransferase</fullName>
        <shortName evidence="5">3PG guanylyltransferase</shortName>
        <ecNumber evidence="5">2.7.7.106</ecNumber>
    </recommendedName>
</protein>
<dbReference type="InterPro" id="IPR002835">
    <property type="entry name" value="CofC"/>
</dbReference>
<dbReference type="GO" id="GO:0005525">
    <property type="term" value="F:GTP binding"/>
    <property type="evidence" value="ECO:0007669"/>
    <property type="project" value="UniProtKB-KW"/>
</dbReference>
<dbReference type="EC" id="2.7.7.106" evidence="5"/>
<dbReference type="SUPFAM" id="SSF53448">
    <property type="entry name" value="Nucleotide-diphospho-sugar transferases"/>
    <property type="match status" value="1"/>
</dbReference>
<comment type="function">
    <text evidence="5">Guanylyltransferase that catalyzes the activation of (2R)-3-phosphoglycerate (3PG) as 3-[(R)-glyceryl]-diphospho-5'-guanosine, via the condensation of 3PG with GTP. It is involved in the biosynthesis of a derivative of the hydride carrier cofactor coenzyme F420, 3PG-F420.</text>
</comment>
<evidence type="ECO:0000256" key="3">
    <source>
        <dbReference type="ARBA" id="ARBA00022741"/>
    </source>
</evidence>
<dbReference type="Pfam" id="PF01983">
    <property type="entry name" value="CofC"/>
    <property type="match status" value="1"/>
</dbReference>
<dbReference type="OrthoDB" id="6334386at2"/>
<evidence type="ECO:0000256" key="1">
    <source>
        <dbReference type="ARBA" id="ARBA00022679"/>
    </source>
</evidence>
<keyword evidence="3 5" id="KW-0547">Nucleotide-binding</keyword>
<keyword evidence="2 5" id="KW-0548">Nucleotidyltransferase</keyword>